<evidence type="ECO:0000313" key="3">
    <source>
        <dbReference type="EMBL" id="CAF4201349.1"/>
    </source>
</evidence>
<sequence length="77" mass="7608">MKTAFLICVILLITTKTVNSGPVAGGICCTGCCAGTLVLPGVGIGVFGGCEVTCLTTLGGFPPQCMLCAAIFLAPTP</sequence>
<dbReference type="Proteomes" id="UP000682733">
    <property type="component" value="Unassembled WGS sequence"/>
</dbReference>
<feature type="chain" id="PRO_5036434722" evidence="1">
    <location>
        <begin position="21"/>
        <end position="77"/>
    </location>
</feature>
<dbReference type="EMBL" id="CAJNOK010025755">
    <property type="protein sequence ID" value="CAF1393952.1"/>
    <property type="molecule type" value="Genomic_DNA"/>
</dbReference>
<dbReference type="EMBL" id="CAJOBA010047462">
    <property type="protein sequence ID" value="CAF4201349.1"/>
    <property type="molecule type" value="Genomic_DNA"/>
</dbReference>
<feature type="signal peptide" evidence="1">
    <location>
        <begin position="1"/>
        <end position="20"/>
    </location>
</feature>
<name>A0A8S2SH53_9BILA</name>
<dbReference type="AlphaFoldDB" id="A0A8S2SH53"/>
<keyword evidence="1" id="KW-0732">Signal</keyword>
<evidence type="ECO:0000313" key="2">
    <source>
        <dbReference type="EMBL" id="CAF1393952.1"/>
    </source>
</evidence>
<dbReference type="Proteomes" id="UP000677228">
    <property type="component" value="Unassembled WGS sequence"/>
</dbReference>
<accession>A0A8S2SH53</accession>
<evidence type="ECO:0000256" key="1">
    <source>
        <dbReference type="SAM" id="SignalP"/>
    </source>
</evidence>
<comment type="caution">
    <text evidence="3">The sequence shown here is derived from an EMBL/GenBank/DDBJ whole genome shotgun (WGS) entry which is preliminary data.</text>
</comment>
<protein>
    <submittedName>
        <fullName evidence="3">Uncharacterized protein</fullName>
    </submittedName>
</protein>
<reference evidence="3" key="1">
    <citation type="submission" date="2021-02" db="EMBL/GenBank/DDBJ databases">
        <authorList>
            <person name="Nowell W R."/>
        </authorList>
    </citation>
    <scope>NUCLEOTIDE SEQUENCE</scope>
</reference>
<gene>
    <name evidence="2" type="ORF">OVA965_LOCUS32709</name>
    <name evidence="3" type="ORF">TMI583_LOCUS33571</name>
</gene>
<organism evidence="3 4">
    <name type="scientific">Didymodactylos carnosus</name>
    <dbReference type="NCBI Taxonomy" id="1234261"/>
    <lineage>
        <taxon>Eukaryota</taxon>
        <taxon>Metazoa</taxon>
        <taxon>Spiralia</taxon>
        <taxon>Gnathifera</taxon>
        <taxon>Rotifera</taxon>
        <taxon>Eurotatoria</taxon>
        <taxon>Bdelloidea</taxon>
        <taxon>Philodinida</taxon>
        <taxon>Philodinidae</taxon>
        <taxon>Didymodactylos</taxon>
    </lineage>
</organism>
<evidence type="ECO:0000313" key="4">
    <source>
        <dbReference type="Proteomes" id="UP000682733"/>
    </source>
</evidence>
<proteinExistence type="predicted"/>